<dbReference type="RefSeq" id="WP_184714080.1">
    <property type="nucleotide sequence ID" value="NZ_JACHJP010000002.1"/>
</dbReference>
<dbReference type="GO" id="GO:0016530">
    <property type="term" value="F:metallochaperone activity"/>
    <property type="evidence" value="ECO:0007669"/>
    <property type="project" value="TreeGrafter"/>
</dbReference>
<dbReference type="InterPro" id="IPR003765">
    <property type="entry name" value="NO3_reductase_chaperone_NarJ"/>
</dbReference>
<accession>A0A7W7VMA2</accession>
<dbReference type="Pfam" id="PF02613">
    <property type="entry name" value="Nitrate_red_del"/>
    <property type="match status" value="1"/>
</dbReference>
<feature type="region of interest" description="Disordered" evidence="2">
    <location>
        <begin position="167"/>
        <end position="208"/>
    </location>
</feature>
<feature type="compositionally biased region" description="Polar residues" evidence="2">
    <location>
        <begin position="196"/>
        <end position="208"/>
    </location>
</feature>
<evidence type="ECO:0000313" key="3">
    <source>
        <dbReference type="EMBL" id="MBB4915418.1"/>
    </source>
</evidence>
<dbReference type="InterPro" id="IPR020945">
    <property type="entry name" value="DMSO/NO3_reduct_chaperone"/>
</dbReference>
<reference evidence="3 4" key="1">
    <citation type="submission" date="2020-08" db="EMBL/GenBank/DDBJ databases">
        <title>Genomic Encyclopedia of Type Strains, Phase III (KMG-III): the genomes of soil and plant-associated and newly described type strains.</title>
        <authorList>
            <person name="Whitman W."/>
        </authorList>
    </citation>
    <scope>NUCLEOTIDE SEQUENCE [LARGE SCALE GENOMIC DNA]</scope>
    <source>
        <strain evidence="3 4">CECT 8840</strain>
    </source>
</reference>
<dbReference type="Gene3D" id="1.10.3480.10">
    <property type="entry name" value="TorD-like"/>
    <property type="match status" value="1"/>
</dbReference>
<evidence type="ECO:0000313" key="4">
    <source>
        <dbReference type="Proteomes" id="UP000552644"/>
    </source>
</evidence>
<dbReference type="NCBIfam" id="TIGR00684">
    <property type="entry name" value="narJ"/>
    <property type="match status" value="1"/>
</dbReference>
<dbReference type="SUPFAM" id="SSF89155">
    <property type="entry name" value="TorD-like"/>
    <property type="match status" value="1"/>
</dbReference>
<organism evidence="3 4">
    <name type="scientific">Streptosporangium saharense</name>
    <dbReference type="NCBI Taxonomy" id="1706840"/>
    <lineage>
        <taxon>Bacteria</taxon>
        <taxon>Bacillati</taxon>
        <taxon>Actinomycetota</taxon>
        <taxon>Actinomycetes</taxon>
        <taxon>Streptosporangiales</taxon>
        <taxon>Streptosporangiaceae</taxon>
        <taxon>Streptosporangium</taxon>
    </lineage>
</organism>
<proteinExistence type="predicted"/>
<name>A0A7W7VMA2_9ACTN</name>
<dbReference type="EMBL" id="JACHJP010000002">
    <property type="protein sequence ID" value="MBB4915418.1"/>
    <property type="molecule type" value="Genomic_DNA"/>
</dbReference>
<keyword evidence="1" id="KW-0534">Nitrate assimilation</keyword>
<comment type="caution">
    <text evidence="3">The sequence shown here is derived from an EMBL/GenBank/DDBJ whole genome shotgun (WGS) entry which is preliminary data.</text>
</comment>
<dbReference type="GO" id="GO:0051131">
    <property type="term" value="P:chaperone-mediated protein complex assembly"/>
    <property type="evidence" value="ECO:0007669"/>
    <property type="project" value="InterPro"/>
</dbReference>
<dbReference type="PANTHER" id="PTHR43680:SF2">
    <property type="entry name" value="NITRATE REDUCTASE MOLYBDENUM COFACTOR ASSEMBLY CHAPERONE NARJ"/>
    <property type="match status" value="1"/>
</dbReference>
<evidence type="ECO:0000256" key="2">
    <source>
        <dbReference type="SAM" id="MobiDB-lite"/>
    </source>
</evidence>
<dbReference type="InterPro" id="IPR036411">
    <property type="entry name" value="TorD-like_sf"/>
</dbReference>
<sequence>MNAVLLHQAASLLLTYPGPAWPGHLDLVRRALPADRSPAARLLLRFCDHAAEQDPFDLASRYVTTFDRSDRRTLHLTYYTDGDTRRRGASLARIKALYREGGWWPDEAELPDFLPLMLEFAARCPEPGVPLLREHRAALDLLAAALHKHRSPYADVLDAVRATLPPATARERRTAGEIAQAGPPSESVGLDLTPYPTVTQHSSQGARR</sequence>
<gene>
    <name evidence="3" type="ORF">FHS44_002503</name>
</gene>
<dbReference type="GO" id="GO:0051082">
    <property type="term" value="F:unfolded protein binding"/>
    <property type="evidence" value="ECO:0007669"/>
    <property type="project" value="InterPro"/>
</dbReference>
<keyword evidence="4" id="KW-1185">Reference proteome</keyword>
<protein>
    <submittedName>
        <fullName evidence="3">Nitrate reductase delta subunit</fullName>
    </submittedName>
</protein>
<dbReference type="AlphaFoldDB" id="A0A7W7VMA2"/>
<dbReference type="PANTHER" id="PTHR43680">
    <property type="entry name" value="NITRATE REDUCTASE MOLYBDENUM COFACTOR ASSEMBLY CHAPERONE"/>
    <property type="match status" value="1"/>
</dbReference>
<dbReference type="Proteomes" id="UP000552644">
    <property type="component" value="Unassembled WGS sequence"/>
</dbReference>
<evidence type="ECO:0000256" key="1">
    <source>
        <dbReference type="ARBA" id="ARBA00023063"/>
    </source>
</evidence>
<dbReference type="GO" id="GO:0042128">
    <property type="term" value="P:nitrate assimilation"/>
    <property type="evidence" value="ECO:0007669"/>
    <property type="project" value="UniProtKB-KW"/>
</dbReference>